<keyword evidence="2" id="KW-0004">4Fe-4S</keyword>
<keyword evidence="10" id="KW-1185">Reference proteome</keyword>
<dbReference type="PANTHER" id="PTHR30176">
    <property type="entry name" value="FERREDOXIN-TYPE PROTEIN NAPH"/>
    <property type="match status" value="1"/>
</dbReference>
<dbReference type="Proteomes" id="UP000013909">
    <property type="component" value="Unassembled WGS sequence"/>
</dbReference>
<dbReference type="GO" id="GO:0051539">
    <property type="term" value="F:4 iron, 4 sulfur cluster binding"/>
    <property type="evidence" value="ECO:0007669"/>
    <property type="project" value="UniProtKB-KW"/>
</dbReference>
<gene>
    <name evidence="9" type="ORF">ADIS_2305</name>
</gene>
<dbReference type="GO" id="GO:0005886">
    <property type="term" value="C:plasma membrane"/>
    <property type="evidence" value="ECO:0007669"/>
    <property type="project" value="TreeGrafter"/>
</dbReference>
<organism evidence="9 10">
    <name type="scientific">Lunatimonas lonarensis</name>
    <dbReference type="NCBI Taxonomy" id="1232681"/>
    <lineage>
        <taxon>Bacteria</taxon>
        <taxon>Pseudomonadati</taxon>
        <taxon>Bacteroidota</taxon>
        <taxon>Cytophagia</taxon>
        <taxon>Cytophagales</taxon>
        <taxon>Cyclobacteriaceae</taxon>
    </lineage>
</organism>
<dbReference type="InterPro" id="IPR017896">
    <property type="entry name" value="4Fe4S_Fe-S-bd"/>
</dbReference>
<dbReference type="PROSITE" id="PS51379">
    <property type="entry name" value="4FE4S_FER_2"/>
    <property type="match status" value="1"/>
</dbReference>
<evidence type="ECO:0000256" key="1">
    <source>
        <dbReference type="ARBA" id="ARBA00022448"/>
    </source>
</evidence>
<feature type="domain" description="4Fe-4S ferredoxin-type" evidence="8">
    <location>
        <begin position="267"/>
        <end position="296"/>
    </location>
</feature>
<dbReference type="InterPro" id="IPR013783">
    <property type="entry name" value="Ig-like_fold"/>
</dbReference>
<dbReference type="InterPro" id="IPR017900">
    <property type="entry name" value="4Fe4S_Fe_S_CS"/>
</dbReference>
<name>R7ZSW2_9BACT</name>
<proteinExistence type="predicted"/>
<keyword evidence="3" id="KW-0479">Metal-binding</keyword>
<dbReference type="Pfam" id="PF12801">
    <property type="entry name" value="Fer4_5"/>
    <property type="match status" value="1"/>
</dbReference>
<sequence>MKTLNEMSKNNPHIQPERFRDALATVKEDGKRNWIYPKKVSGKFYRWRTYLSWVLLAVLFAGPFIQVNGRPWLLFNIFERKFIVFGAVFWPQDTYLLIFLLLIFVLFVILFTVVFGRVFCGWACPQTLFMEMVFRKIEYWIEGDANQQRKLNAMPWNGEKIRKKGVKMTIFLLISLLISHTVMAYLIGIDRVMELVTQSPAENMAGFIGLVAFTGIFLFVFSWFREQACLVVCPYGRLQGVLLDNNSINVAYDYVRGEPRGMIRKNEAASSQPLGDCVDCTLCIQVCPTGIDIRNGVQMECVNCTACIDVCDEVMEKVDRPKGLIRYASETSIKEGFQKLVTSRVKGYTVLLLILISAFVTLLATRTDLDATVTRFRGMTYQEREAGIVSNLYEVTFINKTFDRQQVALQPEDDRYRIELVGDTNWNLEGQTKFEGRFFVTKEQEQIHVNQETVTLLLLQNGEVIKKIKTSFVGPVK</sequence>
<dbReference type="PATRIC" id="fig|1288963.3.peg.2297"/>
<dbReference type="AlphaFoldDB" id="R7ZSW2"/>
<keyword evidence="7" id="KW-0812">Transmembrane</keyword>
<reference evidence="9 10" key="1">
    <citation type="submission" date="2013-02" db="EMBL/GenBank/DDBJ databases">
        <title>A novel strain isolated from Lonar lake, Maharashtra, India.</title>
        <authorList>
            <person name="Singh A."/>
        </authorList>
    </citation>
    <scope>NUCLEOTIDE SEQUENCE [LARGE SCALE GENOMIC DNA]</scope>
    <source>
        <strain evidence="9 10">AK24</strain>
    </source>
</reference>
<dbReference type="PANTHER" id="PTHR30176:SF3">
    <property type="entry name" value="FERREDOXIN-TYPE PROTEIN NAPH"/>
    <property type="match status" value="1"/>
</dbReference>
<evidence type="ECO:0000256" key="7">
    <source>
        <dbReference type="SAM" id="Phobius"/>
    </source>
</evidence>
<protein>
    <submittedName>
        <fullName evidence="9">Type cbb3 cytochrome oxidase biogenesis protein CcoG, involved in Cu oxidation</fullName>
    </submittedName>
</protein>
<evidence type="ECO:0000256" key="4">
    <source>
        <dbReference type="ARBA" id="ARBA00022982"/>
    </source>
</evidence>
<feature type="transmembrane region" description="Helical" evidence="7">
    <location>
        <begin position="347"/>
        <end position="365"/>
    </location>
</feature>
<evidence type="ECO:0000313" key="9">
    <source>
        <dbReference type="EMBL" id="EON77225.1"/>
    </source>
</evidence>
<evidence type="ECO:0000259" key="8">
    <source>
        <dbReference type="PROSITE" id="PS51379"/>
    </source>
</evidence>
<dbReference type="NCBIfam" id="TIGR02745">
    <property type="entry name" value="ccoG_rdxA_fixG"/>
    <property type="match status" value="1"/>
</dbReference>
<keyword evidence="4" id="KW-0249">Electron transport</keyword>
<dbReference type="Gene3D" id="2.60.40.10">
    <property type="entry name" value="Immunoglobulins"/>
    <property type="match status" value="1"/>
</dbReference>
<keyword evidence="7" id="KW-1133">Transmembrane helix</keyword>
<evidence type="ECO:0000313" key="10">
    <source>
        <dbReference type="Proteomes" id="UP000013909"/>
    </source>
</evidence>
<dbReference type="InterPro" id="IPR014116">
    <property type="entry name" value="Cyt_c_oxidase_cbb3_FixG"/>
</dbReference>
<dbReference type="STRING" id="1232681.ADIS_2305"/>
<keyword evidence="6" id="KW-0411">Iron-sulfur</keyword>
<feature type="transmembrane region" description="Helical" evidence="7">
    <location>
        <begin position="47"/>
        <end position="65"/>
    </location>
</feature>
<dbReference type="InterPro" id="IPR051684">
    <property type="entry name" value="Electron_Trans/Redox"/>
</dbReference>
<evidence type="ECO:0000256" key="6">
    <source>
        <dbReference type="ARBA" id="ARBA00023014"/>
    </source>
</evidence>
<keyword evidence="1" id="KW-0813">Transport</keyword>
<keyword evidence="7" id="KW-0472">Membrane</keyword>
<accession>R7ZSW2</accession>
<dbReference type="Pfam" id="PF13746">
    <property type="entry name" value="Fer4_18"/>
    <property type="match status" value="1"/>
</dbReference>
<feature type="transmembrane region" description="Helical" evidence="7">
    <location>
        <begin position="170"/>
        <end position="189"/>
    </location>
</feature>
<dbReference type="EMBL" id="AQHR01000061">
    <property type="protein sequence ID" value="EON77225.1"/>
    <property type="molecule type" value="Genomic_DNA"/>
</dbReference>
<evidence type="ECO:0000256" key="5">
    <source>
        <dbReference type="ARBA" id="ARBA00023004"/>
    </source>
</evidence>
<dbReference type="Pfam" id="PF11614">
    <property type="entry name" value="FixG_C"/>
    <property type="match status" value="1"/>
</dbReference>
<dbReference type="SUPFAM" id="SSF54862">
    <property type="entry name" value="4Fe-4S ferredoxins"/>
    <property type="match status" value="1"/>
</dbReference>
<evidence type="ECO:0000256" key="3">
    <source>
        <dbReference type="ARBA" id="ARBA00022723"/>
    </source>
</evidence>
<dbReference type="InterPro" id="IPR032879">
    <property type="entry name" value="FixG_C"/>
</dbReference>
<evidence type="ECO:0000256" key="2">
    <source>
        <dbReference type="ARBA" id="ARBA00022485"/>
    </source>
</evidence>
<keyword evidence="5" id="KW-0408">Iron</keyword>
<feature type="transmembrane region" description="Helical" evidence="7">
    <location>
        <begin position="95"/>
        <end position="120"/>
    </location>
</feature>
<dbReference type="PROSITE" id="PS00198">
    <property type="entry name" value="4FE4S_FER_1"/>
    <property type="match status" value="1"/>
</dbReference>
<feature type="transmembrane region" description="Helical" evidence="7">
    <location>
        <begin position="204"/>
        <end position="224"/>
    </location>
</feature>
<comment type="caution">
    <text evidence="9">The sequence shown here is derived from an EMBL/GenBank/DDBJ whole genome shotgun (WGS) entry which is preliminary data.</text>
</comment>
<dbReference type="GO" id="GO:0046872">
    <property type="term" value="F:metal ion binding"/>
    <property type="evidence" value="ECO:0007669"/>
    <property type="project" value="UniProtKB-KW"/>
</dbReference>